<dbReference type="EMBL" id="AFOY02000015">
    <property type="protein sequence ID" value="EXF93451.1"/>
    <property type="molecule type" value="Genomic_DNA"/>
</dbReference>
<comment type="cofactor">
    <cofactor evidence="1">
        <name>Zn(2+)</name>
        <dbReference type="ChEBI" id="CHEBI:29105"/>
    </cofactor>
</comment>
<keyword evidence="5" id="KW-0560">Oxidoreductase</keyword>
<keyword evidence="7" id="KW-0223">Dioxygenase</keyword>
<evidence type="ECO:0000256" key="4">
    <source>
        <dbReference type="ARBA" id="ARBA00022833"/>
    </source>
</evidence>
<reference evidence="7 8" key="1">
    <citation type="journal article" date="2011" name="J. Bacteriol.">
        <title>Draft genome sequence of the polycyclic aromatic hydrocarbon-degrading, genetically engineered bioluminescent bioreporter Pseudomonas fluorescens HK44.</title>
        <authorList>
            <person name="Chauhan A."/>
            <person name="Layton A.C."/>
            <person name="Williams D.E."/>
            <person name="Smartt A.E."/>
            <person name="Ripp S."/>
            <person name="Karpinets T.V."/>
            <person name="Brown S.D."/>
            <person name="Sayler G.S."/>
        </authorList>
    </citation>
    <scope>NUCLEOTIDE SEQUENCE [LARGE SCALE GENOMIC DNA]</scope>
    <source>
        <strain evidence="7 8">HK44</strain>
    </source>
</reference>
<accession>A0A010RLL6</accession>
<dbReference type="GO" id="GO:0008270">
    <property type="term" value="F:zinc ion binding"/>
    <property type="evidence" value="ECO:0007669"/>
    <property type="project" value="InterPro"/>
</dbReference>
<evidence type="ECO:0000256" key="1">
    <source>
        <dbReference type="ARBA" id="ARBA00001947"/>
    </source>
</evidence>
<dbReference type="GO" id="GO:0008198">
    <property type="term" value="F:ferrous iron binding"/>
    <property type="evidence" value="ECO:0007669"/>
    <property type="project" value="InterPro"/>
</dbReference>
<keyword evidence="3" id="KW-0479">Metal-binding</keyword>
<dbReference type="SUPFAM" id="SSF53213">
    <property type="entry name" value="LigB-like"/>
    <property type="match status" value="1"/>
</dbReference>
<dbReference type="OrthoDB" id="9790889at2"/>
<dbReference type="PATRIC" id="fig|1042209.11.peg.3805"/>
<dbReference type="Proteomes" id="UP000022611">
    <property type="component" value="Unassembled WGS sequence"/>
</dbReference>
<sequence length="280" mass="30150">MNTSFPLLFVSHGAPMFAIEPGLAGQRLAELGRELPRPDAIVILSPHWMTRGEVGVTASTAPETIHDFGGFPDALYQLRYPAPGAPALAAHIVGLLQNAGWKSRLDARRGLDHGAWVPLLYLAPEADVPVVQVSMPASLDTHQAWKLGQALKPLRDMNVLIVASGSLTHNLYEFRGATGHGADYVKEFAAWTAQTLQAGNTDFLLDYKQHAPSAERAHPTDEHFLPLLIALGAAGEHYETRVLEGGVSYGVLAMDSYLFSSNNPVGFDSTQPSQGVTDHA</sequence>
<evidence type="ECO:0000256" key="5">
    <source>
        <dbReference type="ARBA" id="ARBA00023002"/>
    </source>
</evidence>
<dbReference type="Gene3D" id="3.40.830.10">
    <property type="entry name" value="LigB-like"/>
    <property type="match status" value="1"/>
</dbReference>
<keyword evidence="4" id="KW-0862">Zinc</keyword>
<dbReference type="GO" id="GO:0016702">
    <property type="term" value="F:oxidoreductase activity, acting on single donors with incorporation of molecular oxygen, incorporation of two atoms of oxygen"/>
    <property type="evidence" value="ECO:0007669"/>
    <property type="project" value="UniProtKB-ARBA"/>
</dbReference>
<dbReference type="PIRSF" id="PIRSF006157">
    <property type="entry name" value="Doxgns_DODA"/>
    <property type="match status" value="1"/>
</dbReference>
<feature type="domain" description="Extradiol ring-cleavage dioxygenase class III enzyme subunit B" evidence="6">
    <location>
        <begin position="33"/>
        <end position="240"/>
    </location>
</feature>
<organism evidence="7 8">
    <name type="scientific">Pseudomonas fluorescens HK44</name>
    <dbReference type="NCBI Taxonomy" id="1042209"/>
    <lineage>
        <taxon>Bacteria</taxon>
        <taxon>Pseudomonadati</taxon>
        <taxon>Pseudomonadota</taxon>
        <taxon>Gammaproteobacteria</taxon>
        <taxon>Pseudomonadales</taxon>
        <taxon>Pseudomonadaceae</taxon>
        <taxon>Pseudomonas</taxon>
    </lineage>
</organism>
<evidence type="ECO:0000256" key="2">
    <source>
        <dbReference type="ARBA" id="ARBA00007581"/>
    </source>
</evidence>
<dbReference type="InterPro" id="IPR014436">
    <property type="entry name" value="Extradiol_dOase_DODA"/>
</dbReference>
<evidence type="ECO:0000313" key="7">
    <source>
        <dbReference type="EMBL" id="EXF93451.1"/>
    </source>
</evidence>
<dbReference type="RefSeq" id="WP_019690297.1">
    <property type="nucleotide sequence ID" value="NZ_AFOY02000015.1"/>
</dbReference>
<dbReference type="HOGENOM" id="CLU_046582_2_1_6"/>
<dbReference type="AlphaFoldDB" id="A0A010RLL6"/>
<protein>
    <submittedName>
        <fullName evidence="7">Catalytic subunit of aromatic ring-opening dioxygenase</fullName>
    </submittedName>
</protein>
<dbReference type="eggNOG" id="COG3384">
    <property type="taxonomic scope" value="Bacteria"/>
</dbReference>
<evidence type="ECO:0000256" key="3">
    <source>
        <dbReference type="ARBA" id="ARBA00022723"/>
    </source>
</evidence>
<dbReference type="PANTHER" id="PTHR30096:SF0">
    <property type="entry name" value="4,5-DOPA DIOXYGENASE EXTRADIOL-LIKE PROTEIN"/>
    <property type="match status" value="1"/>
</dbReference>
<name>A0A010RLL6_PSEFL</name>
<gene>
    <name evidence="7" type="ORF">HK44_007130</name>
</gene>
<proteinExistence type="inferred from homology"/>
<evidence type="ECO:0000259" key="6">
    <source>
        <dbReference type="Pfam" id="PF02900"/>
    </source>
</evidence>
<dbReference type="CDD" id="cd07363">
    <property type="entry name" value="45_DOPA_Dioxygenase"/>
    <property type="match status" value="1"/>
</dbReference>
<dbReference type="PANTHER" id="PTHR30096">
    <property type="entry name" value="4,5-DOPA DIOXYGENASE EXTRADIOL-LIKE PROTEIN"/>
    <property type="match status" value="1"/>
</dbReference>
<evidence type="ECO:0000313" key="8">
    <source>
        <dbReference type="Proteomes" id="UP000022611"/>
    </source>
</evidence>
<comment type="similarity">
    <text evidence="2">Belongs to the DODA-type extradiol aromatic ring-opening dioxygenase family.</text>
</comment>
<comment type="caution">
    <text evidence="7">The sequence shown here is derived from an EMBL/GenBank/DDBJ whole genome shotgun (WGS) entry which is preliminary data.</text>
</comment>
<dbReference type="Pfam" id="PF02900">
    <property type="entry name" value="LigB"/>
    <property type="match status" value="1"/>
</dbReference>
<dbReference type="InterPro" id="IPR004183">
    <property type="entry name" value="Xdiol_dOase_suB"/>
</dbReference>